<comment type="subcellular location">
    <subcellularLocation>
        <location evidence="1">Secreted</location>
    </subcellularLocation>
</comment>
<dbReference type="InterPro" id="IPR050557">
    <property type="entry name" value="RTX_toxin/Mannuronan_C5-epim"/>
</dbReference>
<keyword evidence="2" id="KW-0964">Secreted</keyword>
<evidence type="ECO:0000313" key="3">
    <source>
        <dbReference type="EMBL" id="MFL9840551.1"/>
    </source>
</evidence>
<dbReference type="Pfam" id="PF00353">
    <property type="entry name" value="HemolysinCabind"/>
    <property type="match status" value="10"/>
</dbReference>
<dbReference type="InterPro" id="IPR001343">
    <property type="entry name" value="Hemolysn_Ca-bd"/>
</dbReference>
<dbReference type="Proteomes" id="UP001629244">
    <property type="component" value="Unassembled WGS sequence"/>
</dbReference>
<organism evidence="3 4">
    <name type="scientific">Sphingomonas plantiphila</name>
    <dbReference type="NCBI Taxonomy" id="3163295"/>
    <lineage>
        <taxon>Bacteria</taxon>
        <taxon>Pseudomonadati</taxon>
        <taxon>Pseudomonadota</taxon>
        <taxon>Alphaproteobacteria</taxon>
        <taxon>Sphingomonadales</taxon>
        <taxon>Sphingomonadaceae</taxon>
        <taxon>Sphingomonas</taxon>
    </lineage>
</organism>
<evidence type="ECO:0000256" key="2">
    <source>
        <dbReference type="ARBA" id="ARBA00022525"/>
    </source>
</evidence>
<reference evidence="3 4" key="1">
    <citation type="submission" date="2024-06" db="EMBL/GenBank/DDBJ databases">
        <authorList>
            <person name="Kaempfer P."/>
            <person name="Viver T."/>
        </authorList>
    </citation>
    <scope>NUCLEOTIDE SEQUENCE [LARGE SCALE GENOMIC DNA]</scope>
    <source>
        <strain evidence="3 4">ST-64</strain>
    </source>
</reference>
<sequence length="719" mass="73934">MLVAAEPLQLGTPGADAITGTPNDDRYITGPGADTVRGGGGNDSINGWTGDDILYGEAGDDNLVGFLGNDILYGGDGNDTLDASDELALDYDWAGFYARLAEQAGFPANWNVGPELPANHRTTSYLYGGAGSDILVGENTAGSFGPASGLRTTYMFGGTGDDIYYARFSDQNYIFENAGEGRDHIYLMYRESPGSGTVFYMPANIETLTGILGSAGHVTIVGNASDNYIITDGRISPSPTRGATVLAGAGNDGVEGTDFTDILFGEDGNDSLRGGLGIDTLIGGTGDDSLYGTSSEHEADALYGGAGNDYFEVDNIADLVFEDAGGGTDTVYAVISGNGYYLYANIENLSLGGGATFGVGNALNNSIRGDQNVATAETLLGGAGDDLINGYGGNDILYGEAGTDTLYAGDGIDFVAGGDGDDYIYGENGADSLHGEAGNDVIWGGSDFATDIMTGGDGNDTLRADSGLGDYDILNGGAGNDFYYVDTHADVIYEAAGGGTDTVYANISGGGYYLYANVERLFLQGTTILGVGNELDNVISGNSGTNWLYGMDGNDELSGGAGDDVLIGGNGNDTIRDGSGSDALYGEAGNDVFFLEGGETGSDLYYGGSGADSYIVTGGAGQRDYIADFEAGIDRIQFYSSVFASYAAIQAAMTQQGNDTVINLGNGDFIALLGVQMSTLRASDFGYSSAEAAAEPDHAMSAAFIPTYAEPTALTFGGF</sequence>
<comment type="caution">
    <text evidence="3">The sequence shown here is derived from an EMBL/GenBank/DDBJ whole genome shotgun (WGS) entry which is preliminary data.</text>
</comment>
<dbReference type="EMBL" id="JBELQC010000001">
    <property type="protein sequence ID" value="MFL9840551.1"/>
    <property type="molecule type" value="Genomic_DNA"/>
</dbReference>
<dbReference type="PANTHER" id="PTHR38340">
    <property type="entry name" value="S-LAYER PROTEIN"/>
    <property type="match status" value="1"/>
</dbReference>
<gene>
    <name evidence="3" type="ORF">ABS767_06205</name>
</gene>
<dbReference type="PANTHER" id="PTHR38340:SF1">
    <property type="entry name" value="S-LAYER PROTEIN"/>
    <property type="match status" value="1"/>
</dbReference>
<dbReference type="InterPro" id="IPR018511">
    <property type="entry name" value="Hemolysin-typ_Ca-bd_CS"/>
</dbReference>
<dbReference type="PROSITE" id="PS00330">
    <property type="entry name" value="HEMOLYSIN_CALCIUM"/>
    <property type="match status" value="4"/>
</dbReference>
<dbReference type="PRINTS" id="PR00313">
    <property type="entry name" value="CABNDNGRPT"/>
</dbReference>
<dbReference type="SUPFAM" id="SSF51120">
    <property type="entry name" value="beta-Roll"/>
    <property type="match status" value="4"/>
</dbReference>
<evidence type="ECO:0000313" key="4">
    <source>
        <dbReference type="Proteomes" id="UP001629244"/>
    </source>
</evidence>
<accession>A0ABW8YJV5</accession>
<name>A0ABW8YJV5_9SPHN</name>
<protein>
    <submittedName>
        <fullName evidence="3">Calcium-binding protein</fullName>
    </submittedName>
</protein>
<dbReference type="InterPro" id="IPR011049">
    <property type="entry name" value="Serralysin-like_metalloprot_C"/>
</dbReference>
<evidence type="ECO:0000256" key="1">
    <source>
        <dbReference type="ARBA" id="ARBA00004613"/>
    </source>
</evidence>
<keyword evidence="4" id="KW-1185">Reference proteome</keyword>
<dbReference type="Gene3D" id="2.150.10.10">
    <property type="entry name" value="Serralysin-like metalloprotease, C-terminal"/>
    <property type="match status" value="6"/>
</dbReference>
<proteinExistence type="predicted"/>
<dbReference type="RefSeq" id="WP_408077486.1">
    <property type="nucleotide sequence ID" value="NZ_JBELQC010000001.1"/>
</dbReference>